<proteinExistence type="inferred from homology"/>
<dbReference type="GO" id="GO:0005829">
    <property type="term" value="C:cytosol"/>
    <property type="evidence" value="ECO:0007669"/>
    <property type="project" value="TreeGrafter"/>
</dbReference>
<dbReference type="CDD" id="cd01398">
    <property type="entry name" value="RPI_A"/>
    <property type="match status" value="1"/>
</dbReference>
<reference evidence="6" key="1">
    <citation type="journal article" date="2020" name="mSystems">
        <title>Genome- and Community-Level Interaction Insights into Carbon Utilization and Element Cycling Functions of Hydrothermarchaeota in Hydrothermal Sediment.</title>
        <authorList>
            <person name="Zhou Z."/>
            <person name="Liu Y."/>
            <person name="Xu W."/>
            <person name="Pan J."/>
            <person name="Luo Z.H."/>
            <person name="Li M."/>
        </authorList>
    </citation>
    <scope>NUCLEOTIDE SEQUENCE [LARGE SCALE GENOMIC DNA]</scope>
    <source>
        <strain evidence="6">SpSt-587</strain>
    </source>
</reference>
<feature type="binding site" evidence="5">
    <location>
        <begin position="93"/>
        <end position="96"/>
    </location>
    <ligand>
        <name>substrate</name>
    </ligand>
</feature>
<gene>
    <name evidence="5 6" type="primary">rpiA</name>
    <name evidence="6" type="ORF">ENT52_04405</name>
</gene>
<dbReference type="InterPro" id="IPR020672">
    <property type="entry name" value="Ribose5P_isomerase_typA_subgr"/>
</dbReference>
<dbReference type="InterPro" id="IPR037171">
    <property type="entry name" value="NagB/RpiA_transferase-like"/>
</dbReference>
<feature type="binding site" evidence="5">
    <location>
        <begin position="80"/>
        <end position="83"/>
    </location>
    <ligand>
        <name>substrate</name>
    </ligand>
</feature>
<evidence type="ECO:0000256" key="3">
    <source>
        <dbReference type="ARBA" id="ARBA00011881"/>
    </source>
</evidence>
<protein>
    <recommendedName>
        <fullName evidence="5">Ribose-5-phosphate isomerase A</fullName>
        <ecNumber evidence="5">5.3.1.6</ecNumber>
    </recommendedName>
    <alternativeName>
        <fullName evidence="5">Phosphoriboisomerase A</fullName>
        <shortName evidence="5">PRI</shortName>
    </alternativeName>
</protein>
<dbReference type="AlphaFoldDB" id="A0A7J3M3H0"/>
<dbReference type="NCBIfam" id="TIGR00021">
    <property type="entry name" value="rpiA"/>
    <property type="match status" value="1"/>
</dbReference>
<dbReference type="GO" id="GO:0004751">
    <property type="term" value="F:ribose-5-phosphate isomerase activity"/>
    <property type="evidence" value="ECO:0007669"/>
    <property type="project" value="UniProtKB-UniRule"/>
</dbReference>
<dbReference type="PANTHER" id="PTHR11934">
    <property type="entry name" value="RIBOSE-5-PHOSPHATE ISOMERASE"/>
    <property type="match status" value="1"/>
</dbReference>
<dbReference type="EMBL" id="DSYZ01000089">
    <property type="protein sequence ID" value="HGT82950.1"/>
    <property type="molecule type" value="Genomic_DNA"/>
</dbReference>
<evidence type="ECO:0000256" key="4">
    <source>
        <dbReference type="ARBA" id="ARBA00023235"/>
    </source>
</evidence>
<evidence type="ECO:0000256" key="5">
    <source>
        <dbReference type="HAMAP-Rule" id="MF_00170"/>
    </source>
</evidence>
<comment type="catalytic activity">
    <reaction evidence="1 5">
        <text>aldehydo-D-ribose 5-phosphate = D-ribulose 5-phosphate</text>
        <dbReference type="Rhea" id="RHEA:14657"/>
        <dbReference type="ChEBI" id="CHEBI:58121"/>
        <dbReference type="ChEBI" id="CHEBI:58273"/>
        <dbReference type="EC" id="5.3.1.6"/>
    </reaction>
</comment>
<dbReference type="FunFam" id="3.30.70.260:FF:000018">
    <property type="entry name" value="Ribose-5-phosphate isomerase A"/>
    <property type="match status" value="1"/>
</dbReference>
<dbReference type="EC" id="5.3.1.6" evidence="5"/>
<comment type="function">
    <text evidence="5">Catalyzes the reversible conversion of ribose-5-phosphate to ribulose 5-phosphate.</text>
</comment>
<dbReference type="Gene3D" id="3.40.50.1360">
    <property type="match status" value="1"/>
</dbReference>
<accession>A0A7J3M3H0</accession>
<dbReference type="NCBIfam" id="NF001924">
    <property type="entry name" value="PRK00702.1"/>
    <property type="match status" value="1"/>
</dbReference>
<sequence length="222" mass="23750">MSGKVNASKLALELIKDGVVLGIGSGTTVEVFLNLLGEKIRSEGIKIYGVPSSYQSMLLAIKNGIKIVDLAENEPEICIDGADQVDSKLNCIKGGGGAMTREKIVASASKKVVIIVDDTKLSEKLSIPVPVEVLPFSYGYVLRRLSKMCKPKLREGSGKVGPVITDNGNFIIDCDFGVFEDPKSVEQDLKSIPGILETGIFHAEMIDAVIVGNSKSARIVKK</sequence>
<dbReference type="PANTHER" id="PTHR11934:SF0">
    <property type="entry name" value="RIBOSE-5-PHOSPHATE ISOMERASE"/>
    <property type="match status" value="1"/>
</dbReference>
<feature type="active site" description="Proton acceptor" evidence="5">
    <location>
        <position position="102"/>
    </location>
</feature>
<dbReference type="HAMAP" id="MF_00170">
    <property type="entry name" value="Rib_5P_isom_A"/>
    <property type="match status" value="1"/>
</dbReference>
<dbReference type="SUPFAM" id="SSF100950">
    <property type="entry name" value="NagB/RpiA/CoA transferase-like"/>
    <property type="match status" value="1"/>
</dbReference>
<dbReference type="FunFam" id="3.40.50.1360:FF:000001">
    <property type="entry name" value="Ribose-5-phosphate isomerase A"/>
    <property type="match status" value="1"/>
</dbReference>
<dbReference type="InterPro" id="IPR004788">
    <property type="entry name" value="Ribose5P_isomerase_type_A"/>
</dbReference>
<comment type="subunit">
    <text evidence="3">Homotetramer.</text>
</comment>
<name>A0A7J3M3H0_ARCFL</name>
<organism evidence="6">
    <name type="scientific">Archaeoglobus fulgidus</name>
    <dbReference type="NCBI Taxonomy" id="2234"/>
    <lineage>
        <taxon>Archaea</taxon>
        <taxon>Methanobacteriati</taxon>
        <taxon>Methanobacteriota</taxon>
        <taxon>Archaeoglobi</taxon>
        <taxon>Archaeoglobales</taxon>
        <taxon>Archaeoglobaceae</taxon>
        <taxon>Archaeoglobus</taxon>
    </lineage>
</organism>
<dbReference type="Pfam" id="PF06026">
    <property type="entry name" value="Rib_5-P_isom_A"/>
    <property type="match status" value="1"/>
</dbReference>
<evidence type="ECO:0000256" key="1">
    <source>
        <dbReference type="ARBA" id="ARBA00001713"/>
    </source>
</evidence>
<dbReference type="GO" id="GO:0006014">
    <property type="term" value="P:D-ribose metabolic process"/>
    <property type="evidence" value="ECO:0007669"/>
    <property type="project" value="TreeGrafter"/>
</dbReference>
<comment type="caution">
    <text evidence="6">The sequence shown here is derived from an EMBL/GenBank/DDBJ whole genome shotgun (WGS) entry which is preliminary data.</text>
</comment>
<comment type="pathway">
    <text evidence="5">Carbohydrate degradation; pentose phosphate pathway; D-ribose 5-phosphate from D-ribulose 5-phosphate (non-oxidative stage): step 1/1.</text>
</comment>
<comment type="similarity">
    <text evidence="2 5">Belongs to the ribose 5-phosphate isomerase family.</text>
</comment>
<comment type="subunit">
    <text evidence="5">Homodimer.</text>
</comment>
<keyword evidence="4 5" id="KW-0413">Isomerase</keyword>
<dbReference type="Gene3D" id="3.30.70.260">
    <property type="match status" value="1"/>
</dbReference>
<dbReference type="SUPFAM" id="SSF75445">
    <property type="entry name" value="D-ribose-5-phosphate isomerase (RpiA), lid domain"/>
    <property type="match status" value="1"/>
</dbReference>
<dbReference type="GO" id="GO:0009052">
    <property type="term" value="P:pentose-phosphate shunt, non-oxidative branch"/>
    <property type="evidence" value="ECO:0007669"/>
    <property type="project" value="UniProtKB-UniRule"/>
</dbReference>
<feature type="binding site" evidence="5">
    <location>
        <begin position="25"/>
        <end position="28"/>
    </location>
    <ligand>
        <name>substrate</name>
    </ligand>
</feature>
<dbReference type="UniPathway" id="UPA00115">
    <property type="reaction ID" value="UER00412"/>
</dbReference>
<evidence type="ECO:0000313" key="6">
    <source>
        <dbReference type="EMBL" id="HGT82950.1"/>
    </source>
</evidence>
<feature type="binding site" evidence="5">
    <location>
        <position position="120"/>
    </location>
    <ligand>
        <name>substrate</name>
    </ligand>
</feature>
<evidence type="ECO:0000256" key="2">
    <source>
        <dbReference type="ARBA" id="ARBA00008088"/>
    </source>
</evidence>